<feature type="binding site" evidence="12 15">
    <location>
        <position position="206"/>
    </location>
    <ligand>
        <name>pyruvate</name>
        <dbReference type="ChEBI" id="CHEBI:15361"/>
    </ligand>
</feature>
<evidence type="ECO:0000256" key="4">
    <source>
        <dbReference type="ARBA" id="ARBA00012086"/>
    </source>
</evidence>
<feature type="active site" description="Schiff-base intermediate with substrate" evidence="12 14">
    <location>
        <position position="164"/>
    </location>
</feature>
<feature type="site" description="Part of a proton relay during catalysis" evidence="12">
    <location>
        <position position="48"/>
    </location>
</feature>
<comment type="pathway">
    <text evidence="2 12">Amino-acid biosynthesis; L-lysine biosynthesis via DAP pathway; (S)-tetrahydrodipicolinate from L-aspartate: step 3/4.</text>
</comment>
<dbReference type="Gene3D" id="3.20.20.70">
    <property type="entry name" value="Aldolase class I"/>
    <property type="match status" value="1"/>
</dbReference>
<dbReference type="PANTHER" id="PTHR12128">
    <property type="entry name" value="DIHYDRODIPICOLINATE SYNTHASE"/>
    <property type="match status" value="1"/>
</dbReference>
<dbReference type="SUPFAM" id="SSF51569">
    <property type="entry name" value="Aldolase"/>
    <property type="match status" value="1"/>
</dbReference>
<dbReference type="InterPro" id="IPR013785">
    <property type="entry name" value="Aldolase_TIM"/>
</dbReference>
<keyword evidence="7 12" id="KW-0220">Diaminopimelate biosynthesis</keyword>
<comment type="subcellular location">
    <subcellularLocation>
        <location evidence="12">Cytoplasm</location>
    </subcellularLocation>
</comment>
<comment type="function">
    <text evidence="1 12">Catalyzes the condensation of (S)-aspartate-beta-semialdehyde [(S)-ASA] and pyruvate to 4-hydroxy-tetrahydrodipicolinate (HTPA).</text>
</comment>
<accession>A0A1G2HDK4</accession>
<keyword evidence="5 12" id="KW-0963">Cytoplasm</keyword>
<protein>
    <recommendedName>
        <fullName evidence="4 12">4-hydroxy-tetrahydrodipicolinate synthase</fullName>
        <shortName evidence="12">HTPA synthase</shortName>
        <ecNumber evidence="4 12">4.3.3.7</ecNumber>
    </recommendedName>
</protein>
<comment type="catalytic activity">
    <reaction evidence="11 12">
        <text>L-aspartate 4-semialdehyde + pyruvate = (2S,4S)-4-hydroxy-2,3,4,5-tetrahydrodipicolinate + H2O + H(+)</text>
        <dbReference type="Rhea" id="RHEA:34171"/>
        <dbReference type="ChEBI" id="CHEBI:15361"/>
        <dbReference type="ChEBI" id="CHEBI:15377"/>
        <dbReference type="ChEBI" id="CHEBI:15378"/>
        <dbReference type="ChEBI" id="CHEBI:67139"/>
        <dbReference type="ChEBI" id="CHEBI:537519"/>
        <dbReference type="EC" id="4.3.3.7"/>
    </reaction>
</comment>
<comment type="caution">
    <text evidence="12">Was originally thought to be a dihydrodipicolinate synthase (DHDPS), catalyzing the condensation of (S)-aspartate-beta-semialdehyde [(S)-ASA] and pyruvate to dihydrodipicolinate (DHDP). However, it was shown in E.coli that the product of the enzymatic reaction is not dihydrodipicolinate but in fact (4S)-4-hydroxy-2,3,4,5-tetrahydro-(2S)-dipicolinic acid (HTPA), and that the consecutive dehydration reaction leading to DHDP is not spontaneous but catalyzed by DapB.</text>
</comment>
<dbReference type="AlphaFoldDB" id="A0A1G2HDK4"/>
<dbReference type="InterPro" id="IPR002220">
    <property type="entry name" value="DapA-like"/>
</dbReference>
<dbReference type="InterPro" id="IPR020624">
    <property type="entry name" value="Schiff_base-form_aldolases_CS"/>
</dbReference>
<keyword evidence="9 12" id="KW-0456">Lyase</keyword>
<evidence type="ECO:0000313" key="17">
    <source>
        <dbReference type="Proteomes" id="UP000178835"/>
    </source>
</evidence>
<proteinExistence type="inferred from homology"/>
<dbReference type="GO" id="GO:0005737">
    <property type="term" value="C:cytoplasm"/>
    <property type="evidence" value="ECO:0007669"/>
    <property type="project" value="UniProtKB-SubCell"/>
</dbReference>
<gene>
    <name evidence="12" type="primary">dapA</name>
    <name evidence="16" type="ORF">A2919_01635</name>
</gene>
<dbReference type="Pfam" id="PF00701">
    <property type="entry name" value="DHDPS"/>
    <property type="match status" value="1"/>
</dbReference>
<dbReference type="PROSITE" id="PS00665">
    <property type="entry name" value="DHDPS_1"/>
    <property type="match status" value="1"/>
</dbReference>
<sequence>MEKRKYAGTWTAIVTPFKNDGSLDEGAFRGLVKRQIDAGITGIVPAGTTGESPTLSLAEMKRIYEIAVEEAKGKAMVMAGTGSNSTAHALEYTKAAIEAGADCCLVVTPYYNKPTPNGLKAHFRAIADLGLPVVIYNIKGRTALNIETDTMMELAEHPNIVGVKEASGDIEQIRDVITRRPDDFTVLGGDDNMTFRLMEAGGDGVVSVASNIVPEKIVQMVNYALDGNFEEAGKIDSELQEMFAKIFVETNPVPVKYCLYKMGLCELAYRLPMCEPTQKSKEVLDEMISKYDLI</sequence>
<feature type="binding site" evidence="12 15">
    <location>
        <position position="49"/>
    </location>
    <ligand>
        <name>pyruvate</name>
        <dbReference type="ChEBI" id="CHEBI:15361"/>
    </ligand>
</feature>
<evidence type="ECO:0000313" key="16">
    <source>
        <dbReference type="EMBL" id="OGZ60563.1"/>
    </source>
</evidence>
<feature type="active site" description="Proton donor/acceptor" evidence="12 14">
    <location>
        <position position="136"/>
    </location>
</feature>
<keyword evidence="10 12" id="KW-0704">Schiff base</keyword>
<evidence type="ECO:0000256" key="6">
    <source>
        <dbReference type="ARBA" id="ARBA00022605"/>
    </source>
</evidence>
<evidence type="ECO:0000256" key="7">
    <source>
        <dbReference type="ARBA" id="ARBA00022915"/>
    </source>
</evidence>
<keyword evidence="8 12" id="KW-0457">Lysine biosynthesis</keyword>
<evidence type="ECO:0000256" key="3">
    <source>
        <dbReference type="ARBA" id="ARBA00007592"/>
    </source>
</evidence>
<evidence type="ECO:0000256" key="13">
    <source>
        <dbReference type="PIRNR" id="PIRNR001365"/>
    </source>
</evidence>
<dbReference type="GO" id="GO:0019877">
    <property type="term" value="P:diaminopimelate biosynthetic process"/>
    <property type="evidence" value="ECO:0007669"/>
    <property type="project" value="UniProtKB-UniRule"/>
</dbReference>
<dbReference type="PRINTS" id="PR00146">
    <property type="entry name" value="DHPICSNTHASE"/>
</dbReference>
<reference evidence="16 17" key="1">
    <citation type="journal article" date="2016" name="Nat. Commun.">
        <title>Thousands of microbial genomes shed light on interconnected biogeochemical processes in an aquifer system.</title>
        <authorList>
            <person name="Anantharaman K."/>
            <person name="Brown C.T."/>
            <person name="Hug L.A."/>
            <person name="Sharon I."/>
            <person name="Castelle C.J."/>
            <person name="Probst A.J."/>
            <person name="Thomas B.C."/>
            <person name="Singh A."/>
            <person name="Wilkins M.J."/>
            <person name="Karaoz U."/>
            <person name="Brodie E.L."/>
            <person name="Williams K.H."/>
            <person name="Hubbard S.S."/>
            <person name="Banfield J.F."/>
        </authorList>
    </citation>
    <scope>NUCLEOTIDE SEQUENCE [LARGE SCALE GENOMIC DNA]</scope>
</reference>
<dbReference type="EC" id="4.3.3.7" evidence="4 12"/>
<dbReference type="NCBIfam" id="TIGR00674">
    <property type="entry name" value="dapA"/>
    <property type="match status" value="1"/>
</dbReference>
<evidence type="ECO:0000256" key="15">
    <source>
        <dbReference type="PIRSR" id="PIRSR001365-2"/>
    </source>
</evidence>
<comment type="subunit">
    <text evidence="12">Homotetramer; dimer of dimers.</text>
</comment>
<evidence type="ECO:0000256" key="10">
    <source>
        <dbReference type="ARBA" id="ARBA00023270"/>
    </source>
</evidence>
<dbReference type="GO" id="GO:0009089">
    <property type="term" value="P:lysine biosynthetic process via diaminopimelate"/>
    <property type="evidence" value="ECO:0007669"/>
    <property type="project" value="UniProtKB-UniRule"/>
</dbReference>
<name>A0A1G2HDK4_9BACT</name>
<dbReference type="EMBL" id="MHOH01000017">
    <property type="protein sequence ID" value="OGZ60563.1"/>
    <property type="molecule type" value="Genomic_DNA"/>
</dbReference>
<dbReference type="InterPro" id="IPR005263">
    <property type="entry name" value="DapA"/>
</dbReference>
<evidence type="ECO:0000256" key="12">
    <source>
        <dbReference type="HAMAP-Rule" id="MF_00418"/>
    </source>
</evidence>
<evidence type="ECO:0000256" key="9">
    <source>
        <dbReference type="ARBA" id="ARBA00023239"/>
    </source>
</evidence>
<evidence type="ECO:0000256" key="1">
    <source>
        <dbReference type="ARBA" id="ARBA00003294"/>
    </source>
</evidence>
<evidence type="ECO:0000256" key="8">
    <source>
        <dbReference type="ARBA" id="ARBA00023154"/>
    </source>
</evidence>
<feature type="site" description="Part of a proton relay during catalysis" evidence="12">
    <location>
        <position position="111"/>
    </location>
</feature>
<evidence type="ECO:0000256" key="11">
    <source>
        <dbReference type="ARBA" id="ARBA00047836"/>
    </source>
</evidence>
<comment type="similarity">
    <text evidence="3 12 13">Belongs to the DapA family.</text>
</comment>
<dbReference type="Proteomes" id="UP000178835">
    <property type="component" value="Unassembled WGS sequence"/>
</dbReference>
<dbReference type="SMART" id="SM01130">
    <property type="entry name" value="DHDPS"/>
    <property type="match status" value="1"/>
</dbReference>
<keyword evidence="6 12" id="KW-0028">Amino-acid biosynthesis</keyword>
<evidence type="ECO:0000256" key="14">
    <source>
        <dbReference type="PIRSR" id="PIRSR001365-1"/>
    </source>
</evidence>
<comment type="caution">
    <text evidence="16">The sequence shown here is derived from an EMBL/GenBank/DDBJ whole genome shotgun (WGS) entry which is preliminary data.</text>
</comment>
<evidence type="ECO:0000256" key="2">
    <source>
        <dbReference type="ARBA" id="ARBA00005120"/>
    </source>
</evidence>
<organism evidence="16 17">
    <name type="scientific">Candidatus Spechtbacteria bacterium RIFCSPLOWO2_01_FULL_43_12</name>
    <dbReference type="NCBI Taxonomy" id="1802162"/>
    <lineage>
        <taxon>Bacteria</taxon>
        <taxon>Candidatus Spechtiibacteriota</taxon>
    </lineage>
</organism>
<dbReference type="UniPathway" id="UPA00034">
    <property type="reaction ID" value="UER00017"/>
</dbReference>
<dbReference type="CDD" id="cd00950">
    <property type="entry name" value="DHDPS"/>
    <property type="match status" value="1"/>
</dbReference>
<dbReference type="GO" id="GO:0008840">
    <property type="term" value="F:4-hydroxy-tetrahydrodipicolinate synthase activity"/>
    <property type="evidence" value="ECO:0007669"/>
    <property type="project" value="UniProtKB-UniRule"/>
</dbReference>
<dbReference type="PIRSF" id="PIRSF001365">
    <property type="entry name" value="DHDPS"/>
    <property type="match status" value="1"/>
</dbReference>
<dbReference type="PANTHER" id="PTHR12128:SF66">
    <property type="entry name" value="4-HYDROXY-2-OXOGLUTARATE ALDOLASE, MITOCHONDRIAL"/>
    <property type="match status" value="1"/>
</dbReference>
<evidence type="ECO:0000256" key="5">
    <source>
        <dbReference type="ARBA" id="ARBA00022490"/>
    </source>
</evidence>
<dbReference type="HAMAP" id="MF_00418">
    <property type="entry name" value="DapA"/>
    <property type="match status" value="1"/>
</dbReference>